<dbReference type="InterPro" id="IPR001227">
    <property type="entry name" value="Ac_transferase_dom_sf"/>
</dbReference>
<dbReference type="GO" id="GO:0006633">
    <property type="term" value="P:fatty acid biosynthetic process"/>
    <property type="evidence" value="ECO:0007669"/>
    <property type="project" value="InterPro"/>
</dbReference>
<dbReference type="InterPro" id="IPR002539">
    <property type="entry name" value="MaoC-like_dom"/>
</dbReference>
<evidence type="ECO:0000256" key="1">
    <source>
        <dbReference type="ARBA" id="ARBA00022679"/>
    </source>
</evidence>
<reference evidence="9" key="1">
    <citation type="submission" date="2022-07" db="EMBL/GenBank/DDBJ databases">
        <title>Phylogenomic reconstructions and comparative analyses of Kickxellomycotina fungi.</title>
        <authorList>
            <person name="Reynolds N.K."/>
            <person name="Stajich J.E."/>
            <person name="Barry K."/>
            <person name="Grigoriev I.V."/>
            <person name="Crous P."/>
            <person name="Smith M.E."/>
        </authorList>
    </citation>
    <scope>NUCLEOTIDE SEQUENCE</scope>
    <source>
        <strain evidence="9">IMI 214461</strain>
    </source>
</reference>
<evidence type="ECO:0000256" key="4">
    <source>
        <dbReference type="ARBA" id="ARBA00023002"/>
    </source>
</evidence>
<keyword evidence="9" id="KW-0012">Acyltransferase</keyword>
<name>A0A9W8ED02_9FUNG</name>
<keyword evidence="10" id="KW-1185">Reference proteome</keyword>
<dbReference type="Pfam" id="PF01575">
    <property type="entry name" value="MaoC_dehydratas"/>
    <property type="match status" value="1"/>
</dbReference>
<dbReference type="InterPro" id="IPR013565">
    <property type="entry name" value="Fas1/AflB-like_central"/>
</dbReference>
<dbReference type="InterPro" id="IPR050830">
    <property type="entry name" value="Fungal_FAS"/>
</dbReference>
<gene>
    <name evidence="9" type="primary">fas2_11</name>
    <name evidence="9" type="ORF">H4R26_005039</name>
</gene>
<feature type="domain" description="Fatty acid synthase meander beta sheet" evidence="8">
    <location>
        <begin position="884"/>
        <end position="1019"/>
    </location>
</feature>
<evidence type="ECO:0000259" key="7">
    <source>
        <dbReference type="Pfam" id="PF08354"/>
    </source>
</evidence>
<evidence type="ECO:0000256" key="2">
    <source>
        <dbReference type="ARBA" id="ARBA00022801"/>
    </source>
</evidence>
<dbReference type="Pfam" id="PF08354">
    <property type="entry name" value="Fas1-AflB-like_hel"/>
    <property type="match status" value="1"/>
</dbReference>
<dbReference type="PANTHER" id="PTHR10982">
    <property type="entry name" value="MALONYL COA-ACYL CARRIER PROTEIN TRANSACYLASE"/>
    <property type="match status" value="1"/>
</dbReference>
<dbReference type="GO" id="GO:0019171">
    <property type="term" value="F:(3R)-hydroxyacyl-[acyl-carrier-protein] dehydratase activity"/>
    <property type="evidence" value="ECO:0007669"/>
    <property type="project" value="InterPro"/>
</dbReference>
<dbReference type="GO" id="GO:0004321">
    <property type="term" value="F:fatty-acyl-CoA synthase activity"/>
    <property type="evidence" value="ECO:0007669"/>
    <property type="project" value="UniProtKB-EC"/>
</dbReference>
<dbReference type="SUPFAM" id="SSF52151">
    <property type="entry name" value="FabD/lysophospholipase-like"/>
    <property type="match status" value="2"/>
</dbReference>
<dbReference type="Gene3D" id="2.40.128.700">
    <property type="match status" value="1"/>
</dbReference>
<accession>A0A9W8ED02</accession>
<evidence type="ECO:0000259" key="6">
    <source>
        <dbReference type="Pfam" id="PF01575"/>
    </source>
</evidence>
<dbReference type="Gene3D" id="3.20.20.70">
    <property type="entry name" value="Aldolase class I"/>
    <property type="match status" value="2"/>
</dbReference>
<evidence type="ECO:0000256" key="3">
    <source>
        <dbReference type="ARBA" id="ARBA00022857"/>
    </source>
</evidence>
<dbReference type="InterPro" id="IPR014043">
    <property type="entry name" value="Acyl_transferase_dom"/>
</dbReference>
<dbReference type="GO" id="GO:0004312">
    <property type="term" value="F:fatty acid synthase activity"/>
    <property type="evidence" value="ECO:0007669"/>
    <property type="project" value="InterPro"/>
</dbReference>
<dbReference type="FunFam" id="1.20.930.70:FF:000001">
    <property type="entry name" value="Fatty acid synthase beta subunit dehydratase"/>
    <property type="match status" value="1"/>
</dbReference>
<dbReference type="Pfam" id="PF17951">
    <property type="entry name" value="FAS_meander"/>
    <property type="match status" value="1"/>
</dbReference>
<evidence type="ECO:0000313" key="10">
    <source>
        <dbReference type="Proteomes" id="UP001150907"/>
    </source>
</evidence>
<dbReference type="Gene3D" id="3.10.129.10">
    <property type="entry name" value="Hotdog Thioesterase"/>
    <property type="match status" value="1"/>
</dbReference>
<dbReference type="InterPro" id="IPR029069">
    <property type="entry name" value="HotDog_dom_sf"/>
</dbReference>
<dbReference type="FunFam" id="3.20.20.70:FF:000078">
    <property type="entry name" value="Fatty acid synthase beta subunit dehydratase"/>
    <property type="match status" value="1"/>
</dbReference>
<keyword evidence="3" id="KW-0521">NADP</keyword>
<evidence type="ECO:0000259" key="5">
    <source>
        <dbReference type="Pfam" id="PF00698"/>
    </source>
</evidence>
<dbReference type="Gene3D" id="6.10.60.10">
    <property type="match status" value="1"/>
</dbReference>
<dbReference type="EMBL" id="JANBQF010000695">
    <property type="protein sequence ID" value="KAJ1999496.1"/>
    <property type="molecule type" value="Genomic_DNA"/>
</dbReference>
<dbReference type="InterPro" id="IPR013785">
    <property type="entry name" value="Aldolase_TIM"/>
</dbReference>
<feature type="domain" description="Malonyl-CoA:ACP transacylase (MAT)" evidence="5">
    <location>
        <begin position="1424"/>
        <end position="1637"/>
    </location>
</feature>
<dbReference type="PANTHER" id="PTHR10982:SF21">
    <property type="entry name" value="FATTY ACID SYNTHASE SUBUNIT BETA"/>
    <property type="match status" value="1"/>
</dbReference>
<dbReference type="SUPFAM" id="SSF51412">
    <property type="entry name" value="Inosine monophosphate dehydrogenase (IMPDH)"/>
    <property type="match status" value="1"/>
</dbReference>
<dbReference type="Pfam" id="PF00698">
    <property type="entry name" value="Acyl_transf_1"/>
    <property type="match status" value="1"/>
</dbReference>
<keyword evidence="1 9" id="KW-0808">Transferase</keyword>
<dbReference type="PRINTS" id="PR01483">
    <property type="entry name" value="FASYNTHASE"/>
</dbReference>
<feature type="domain" description="MaoC-like" evidence="6">
    <location>
        <begin position="1302"/>
        <end position="1404"/>
    </location>
</feature>
<sequence length="1643" mass="179545">MVLYKTLGVSPGELVKQFKVAVGHSQGIAIAAAFSMLTNEQSFYVVGERVLGILLLAGAFPQLRYPCYRLAGGTFGEPRPMISVQGITKPELGQYIANFNGRQAVSEDFVFLAVVNTTSHFIVAGEIKSAASFVEFLRSESADPDTDQSRVPYSKRKAVIYTQYTTISAPYHCALLGPVIDAIYTVAVEKQWTFQASDMQIAVRAGDDGHDIRVETNLTQYLFTSICVLPVDWPLATQCSGISHIIDFGPGGLNGFGLLAYKSVEGLGVPVICAGALVSRSSKPYLGAKADLYKTDFADISVAPNWQAMFGPKLVRTAHDGMLHIDTPMHRVLGAPTVMVAGMTPTTVNEHFVAAVNSAGYHVELAGGGMHSLNFMESKIEELVKLVKPGQGITLNCIYINQRHWSFQFPALLRLRAKGVPVVGLCIGGGVPSLDSAASIINSLRAAGIRHVAFKPSTAEAIRHVVSIARAHADFPVVLQWTGGRAGGHHSFEDFHQPILETYATVRSCGNIVLVAGSGFGDAEGSLPYLTGDWSVDFGKAPMPFDGILLGSRVMVAKEAGTADAAKELIVAASGLSDAEWHKTYNGPSGGILTVTSEYGELNHVLATRATLLCKDLTDTILSQPRDKHASLLLARKDEIIARLNSDYMRPWFGRKADGRVVGLEDMTYAEVVSRLVELMYVKHQQRWVDKTYRWLVIDFIRRAERRLGSDLPDVTIVPDIQDLPPTELALFISERYPAAESQLLHSEDIQFFISICKRRDQKPVPFIPVLDGDFGTLFQEDYSWQSDDLATVVDQDPQRVYIQQGPVAARFSTRVNEPVRDILDGVYQGHIAALLAREYQGDEANVPVVEYIGAQPGVAESLAHVTEQVTDTVRTYVLPNSQDQLPELSQWLDTIAGPAKSWLRALLTAPAIVEGSGYVDNYVKRVLRPRPGQVVSVTTEAEKPLLLEISNGSGTVELRVEYLAGHIDLTILHPSVSGIATLQYLFAFQPSRPLAPIHLIIDGHADRIRRLYAETWINNADVPAAFEDHTDPDAQLHSDGFIITEDHVNSFCQIVGNHSQHYLQGGKVGLRAPMEFLFLSSTPNTLRILSSTAFGDGQLSVVHLYNKIQLADGAAPLMVGNSVSSSLCINEVVNTESGKLVKILGVLLCRGQVVAHMETAFLSRNQAAPIDKVFQRKLGQRLTIQPTTTDDISALEAKEWFNYCDDNSICLTPGSLVEFCLDSEYRFKQGSVYSSISTTGRAYVKSPAGAAVYVADILLKCRTSVKDPVIEYLRRHEAPSDDAMFDGDGYSLVPLDDDTLTHVVVPDSNWEYADVAADGNPIHTNAYVASIVGLPGPITHGMWTSASTRALLECYAANDEPERIRMYQTNFVGIVLPEDQLRTELFHVGMKNGRMLVKGMTSKVGGEQVLECIAEVEQPTTAYLFTGQGSQEVGMGMGLYSQSAAARSVWDRAERHMVDKYGVSLLTIVRTNPKELTVHFASEIGEDIQRNYMSFSRGNGKVGDVSRLFPDITPDSQSYTYRSPTGLLNATQFTQIALITYAMAAVADMRAKSLIQEGAVFAGHSLGEYTALIAIGGLFSQENILDVIFYRGMLMQSAVERDSQGRSQYGMVAVDPSRIGKTVSENVLALVIEAIRIHGQEL</sequence>
<proteinExistence type="predicted"/>
<keyword evidence="2" id="KW-0378">Hydrolase</keyword>
<dbReference type="Gene3D" id="1.20.930.70">
    <property type="match status" value="1"/>
</dbReference>
<evidence type="ECO:0000259" key="8">
    <source>
        <dbReference type="Pfam" id="PF17951"/>
    </source>
</evidence>
<evidence type="ECO:0000313" key="9">
    <source>
        <dbReference type="EMBL" id="KAJ1999496.1"/>
    </source>
</evidence>
<dbReference type="Pfam" id="PF22235">
    <property type="entry name" value="FAS1_thioest_ins"/>
    <property type="match status" value="1"/>
</dbReference>
<dbReference type="Proteomes" id="UP001150907">
    <property type="component" value="Unassembled WGS sequence"/>
</dbReference>
<dbReference type="Gene3D" id="3.40.366.10">
    <property type="entry name" value="Malonyl-Coenzyme A Acyl Carrier Protein, domain 2"/>
    <property type="match status" value="3"/>
</dbReference>
<dbReference type="GO" id="GO:0004318">
    <property type="term" value="F:enoyl-[acyl-carrier-protein] reductase (NADH) activity"/>
    <property type="evidence" value="ECO:0007669"/>
    <property type="project" value="InterPro"/>
</dbReference>
<dbReference type="InterPro" id="IPR003965">
    <property type="entry name" value="Fatty_acid_synthase"/>
</dbReference>
<dbReference type="GO" id="GO:0005835">
    <property type="term" value="C:fatty acid synthase complex"/>
    <property type="evidence" value="ECO:0007669"/>
    <property type="project" value="InterPro"/>
</dbReference>
<dbReference type="InterPro" id="IPR040883">
    <property type="entry name" value="FAS_meander"/>
</dbReference>
<organism evidence="9 10">
    <name type="scientific">Coemansia thaxteri</name>
    <dbReference type="NCBI Taxonomy" id="2663907"/>
    <lineage>
        <taxon>Eukaryota</taxon>
        <taxon>Fungi</taxon>
        <taxon>Fungi incertae sedis</taxon>
        <taxon>Zoopagomycota</taxon>
        <taxon>Kickxellomycotina</taxon>
        <taxon>Kickxellomycetes</taxon>
        <taxon>Kickxellales</taxon>
        <taxon>Kickxellaceae</taxon>
        <taxon>Coemansia</taxon>
    </lineage>
</organism>
<dbReference type="OrthoDB" id="4251012at2759"/>
<comment type="caution">
    <text evidence="9">The sequence shown here is derived from an EMBL/GenBank/DDBJ whole genome shotgun (WGS) entry which is preliminary data.</text>
</comment>
<dbReference type="GO" id="GO:0016787">
    <property type="term" value="F:hydrolase activity"/>
    <property type="evidence" value="ECO:0007669"/>
    <property type="project" value="UniProtKB-KW"/>
</dbReference>
<dbReference type="Gene3D" id="3.30.70.3320">
    <property type="match status" value="1"/>
</dbReference>
<dbReference type="InterPro" id="IPR016035">
    <property type="entry name" value="Acyl_Trfase/lysoPLipase"/>
</dbReference>
<protein>
    <submittedName>
        <fullName evidence="9">Fatty acid synthase alpha subunit Lsd1</fullName>
        <ecNumber evidence="9">2.3.1.86</ecNumber>
    </submittedName>
</protein>
<feature type="non-terminal residue" evidence="9">
    <location>
        <position position="1643"/>
    </location>
</feature>
<dbReference type="EC" id="2.3.1.86" evidence="9"/>
<dbReference type="Gene3D" id="3.30.1120.100">
    <property type="match status" value="1"/>
</dbReference>
<keyword evidence="4" id="KW-0560">Oxidoreductase</keyword>
<dbReference type="SUPFAM" id="SSF54637">
    <property type="entry name" value="Thioesterase/thiol ester dehydrase-isomerase"/>
    <property type="match status" value="1"/>
</dbReference>
<feature type="domain" description="Fatty acid synthase beta subunit AflB /Fas1-like central" evidence="7">
    <location>
        <begin position="476"/>
        <end position="824"/>
    </location>
</feature>